<sequence>MDRKTTSQPKLGTIATHFSHSHPLELVIYKQTLYLASSCAGCKQKPVGMIYSCTSCNYFLHKKCFEMPKKLKILLHQKHTLTLHPKPAYPQGHYKCNACGERGKGFSYHCEMCGFDLHLNCARGISALLPPSQQQHRTNSRASQSHKKNTKRVAAGSSSSPMPQPGQGYGPGFPAMTSVTFGIPAGGDGQIQQMISNNQAMIQAILAGQAGGNGGGYGGGYGGCGGVCSGGLGGYGGAYGGGYGSDMGLQQMMQLISGFSNGGIGEGQDFVESLMDGGGGVDFLSGLLGGFGF</sequence>
<keyword evidence="1" id="KW-0677">Repeat</keyword>
<feature type="domain" description="DC1" evidence="3">
    <location>
        <begin position="75"/>
        <end position="122"/>
    </location>
</feature>
<dbReference type="InterPro" id="IPR004146">
    <property type="entry name" value="DC1"/>
</dbReference>
<feature type="region of interest" description="Disordered" evidence="2">
    <location>
        <begin position="132"/>
        <end position="173"/>
    </location>
</feature>
<dbReference type="PANTHER" id="PTHR46288:SF13">
    <property type="entry name" value="DC1 DOMAIN CONTAINING PROTEIN"/>
    <property type="match status" value="1"/>
</dbReference>
<proteinExistence type="predicted"/>
<accession>A0A830D223</accession>
<dbReference type="InterPro" id="IPR046349">
    <property type="entry name" value="C1-like_sf"/>
</dbReference>
<evidence type="ECO:0000256" key="2">
    <source>
        <dbReference type="SAM" id="MobiDB-lite"/>
    </source>
</evidence>
<evidence type="ECO:0000256" key="1">
    <source>
        <dbReference type="ARBA" id="ARBA00022737"/>
    </source>
</evidence>
<protein>
    <submittedName>
        <fullName evidence="4">Probable nucleoredoxin 1</fullName>
    </submittedName>
</protein>
<dbReference type="SUPFAM" id="SSF57889">
    <property type="entry name" value="Cysteine-rich domain"/>
    <property type="match status" value="1"/>
</dbReference>
<comment type="caution">
    <text evidence="4">The sequence shown here is derived from an EMBL/GenBank/DDBJ whole genome shotgun (WGS) entry which is preliminary data.</text>
</comment>
<evidence type="ECO:0000313" key="5">
    <source>
        <dbReference type="Proteomes" id="UP000653305"/>
    </source>
</evidence>
<evidence type="ECO:0000259" key="3">
    <source>
        <dbReference type="Pfam" id="PF03107"/>
    </source>
</evidence>
<dbReference type="OrthoDB" id="1877533at2759"/>
<reference evidence="4" key="1">
    <citation type="submission" date="2020-07" db="EMBL/GenBank/DDBJ databases">
        <title>Ethylene signaling mediates host invasion by parasitic plants.</title>
        <authorList>
            <person name="Yoshida S."/>
        </authorList>
    </citation>
    <scope>NUCLEOTIDE SEQUENCE</scope>
    <source>
        <strain evidence="4">Okayama</strain>
    </source>
</reference>
<dbReference type="AlphaFoldDB" id="A0A830D223"/>
<name>A0A830D223_9LAMI</name>
<dbReference type="PANTHER" id="PTHR46288">
    <property type="entry name" value="PHORBOL-ESTER/DAG-TYPE DOMAIN-CONTAINING PROTEIN"/>
    <property type="match status" value="1"/>
</dbReference>
<feature type="compositionally biased region" description="Polar residues" evidence="2">
    <location>
        <begin position="132"/>
        <end position="143"/>
    </location>
</feature>
<keyword evidence="5" id="KW-1185">Reference proteome</keyword>
<dbReference type="Proteomes" id="UP000653305">
    <property type="component" value="Unassembled WGS sequence"/>
</dbReference>
<gene>
    <name evidence="4" type="ORF">PHJA_002272500</name>
</gene>
<dbReference type="EMBL" id="BMAC01000672">
    <property type="protein sequence ID" value="GFQ01286.1"/>
    <property type="molecule type" value="Genomic_DNA"/>
</dbReference>
<organism evidence="4 5">
    <name type="scientific">Phtheirospermum japonicum</name>
    <dbReference type="NCBI Taxonomy" id="374723"/>
    <lineage>
        <taxon>Eukaryota</taxon>
        <taxon>Viridiplantae</taxon>
        <taxon>Streptophyta</taxon>
        <taxon>Embryophyta</taxon>
        <taxon>Tracheophyta</taxon>
        <taxon>Spermatophyta</taxon>
        <taxon>Magnoliopsida</taxon>
        <taxon>eudicotyledons</taxon>
        <taxon>Gunneridae</taxon>
        <taxon>Pentapetalae</taxon>
        <taxon>asterids</taxon>
        <taxon>lamiids</taxon>
        <taxon>Lamiales</taxon>
        <taxon>Orobanchaceae</taxon>
        <taxon>Orobanchaceae incertae sedis</taxon>
        <taxon>Phtheirospermum</taxon>
    </lineage>
</organism>
<dbReference type="Pfam" id="PF03107">
    <property type="entry name" value="C1_2"/>
    <property type="match status" value="2"/>
</dbReference>
<feature type="domain" description="DC1" evidence="3">
    <location>
        <begin position="18"/>
        <end position="64"/>
    </location>
</feature>
<evidence type="ECO:0000313" key="4">
    <source>
        <dbReference type="EMBL" id="GFQ01286.1"/>
    </source>
</evidence>